<dbReference type="InterPro" id="IPR052715">
    <property type="entry name" value="RAYT_transposase"/>
</dbReference>
<dbReference type="InterPro" id="IPR036515">
    <property type="entry name" value="Transposase_17_sf"/>
</dbReference>
<sequence>MRGDVAATQAVDMSSAQPLPALPPPSNAARHWHLQVHTHQQVALFADWRCARAAAACLSRSGHWHGTRLLCWVLLPDHWSALLQADQPALLLHRAGSACQAAAEAVNRARGRGGTVWQPHPTLTPLAAPNDHRHFARALVAAPVRAGLAAHVGAYPYWDAVWLPHEAGGTAVPGITAMTRRAG</sequence>
<dbReference type="Gene3D" id="3.30.70.1290">
    <property type="entry name" value="Transposase IS200-like"/>
    <property type="match status" value="1"/>
</dbReference>
<dbReference type="EMBL" id="AM920689">
    <property type="protein sequence ID" value="CAP53407.1"/>
    <property type="molecule type" value="Genomic_DNA"/>
</dbReference>
<organism evidence="1 2">
    <name type="scientific">Xanthomonas campestris pv. campestris (strain B100)</name>
    <dbReference type="NCBI Taxonomy" id="509169"/>
    <lineage>
        <taxon>Bacteria</taxon>
        <taxon>Pseudomonadati</taxon>
        <taxon>Pseudomonadota</taxon>
        <taxon>Gammaproteobacteria</taxon>
        <taxon>Lysobacterales</taxon>
        <taxon>Lysobacteraceae</taxon>
        <taxon>Xanthomonas</taxon>
    </lineage>
</organism>
<gene>
    <name evidence="1" type="ORF">XCCB100_4040</name>
</gene>
<evidence type="ECO:0008006" key="3">
    <source>
        <dbReference type="Google" id="ProtNLM"/>
    </source>
</evidence>
<evidence type="ECO:0000313" key="2">
    <source>
        <dbReference type="Proteomes" id="UP000001188"/>
    </source>
</evidence>
<dbReference type="GO" id="GO:0004803">
    <property type="term" value="F:transposase activity"/>
    <property type="evidence" value="ECO:0007669"/>
    <property type="project" value="InterPro"/>
</dbReference>
<protein>
    <recommendedName>
        <fullName evidence="3">Transposase IS200-like domain-containing protein</fullName>
    </recommendedName>
</protein>
<dbReference type="SUPFAM" id="SSF143422">
    <property type="entry name" value="Transposase IS200-like"/>
    <property type="match status" value="1"/>
</dbReference>
<accession>B0RXM1</accession>
<dbReference type="GO" id="GO:0043565">
    <property type="term" value="F:sequence-specific DNA binding"/>
    <property type="evidence" value="ECO:0007669"/>
    <property type="project" value="TreeGrafter"/>
</dbReference>
<reference evidence="1 2" key="1">
    <citation type="journal article" date="2008" name="J. Biotechnol.">
        <title>The genome of Xanthomonas campestris pv. campestris B100 and its use for the reconstruction of metabolic pathways involved in xanthan biosynthesis.</title>
        <authorList>
            <person name="Vorholter F.J."/>
            <person name="Schneiker S."/>
            <person name="Goesmann A."/>
            <person name="Krause L."/>
            <person name="Bekel T."/>
            <person name="Kaiser O."/>
            <person name="Linke B."/>
            <person name="Patschkowski T."/>
            <person name="Ruckert C."/>
            <person name="Schmid J."/>
            <person name="Sidhu V.K."/>
            <person name="Sieber V."/>
            <person name="Tauch A."/>
            <person name="Watt S.A."/>
            <person name="Weisshaar B."/>
            <person name="Becker A."/>
            <person name="Niehaus K."/>
            <person name="Puhler A."/>
        </authorList>
    </citation>
    <scope>NUCLEOTIDE SEQUENCE [LARGE SCALE GENOMIC DNA]</scope>
    <source>
        <strain evidence="1 2">B100</strain>
    </source>
</reference>
<name>B0RXM1_XANCB</name>
<proteinExistence type="predicted"/>
<dbReference type="PANTHER" id="PTHR36966:SF1">
    <property type="entry name" value="REP-ASSOCIATED TYROSINE TRANSPOSASE"/>
    <property type="match status" value="1"/>
</dbReference>
<dbReference type="KEGG" id="xca:xcc-b100_4040"/>
<dbReference type="PANTHER" id="PTHR36966">
    <property type="entry name" value="REP-ASSOCIATED TYROSINE TRANSPOSASE"/>
    <property type="match status" value="1"/>
</dbReference>
<evidence type="ECO:0000313" key="1">
    <source>
        <dbReference type="EMBL" id="CAP53407.1"/>
    </source>
</evidence>
<dbReference type="AlphaFoldDB" id="B0RXM1"/>
<dbReference type="Proteomes" id="UP000001188">
    <property type="component" value="Chromosome"/>
</dbReference>
<dbReference type="HOGENOM" id="CLU_068226_2_0_6"/>
<dbReference type="GO" id="GO:0006313">
    <property type="term" value="P:DNA transposition"/>
    <property type="evidence" value="ECO:0007669"/>
    <property type="project" value="InterPro"/>
</dbReference>